<organism evidence="2 3">
    <name type="scientific">Reticulomyxa filosa</name>
    <dbReference type="NCBI Taxonomy" id="46433"/>
    <lineage>
        <taxon>Eukaryota</taxon>
        <taxon>Sar</taxon>
        <taxon>Rhizaria</taxon>
        <taxon>Retaria</taxon>
        <taxon>Foraminifera</taxon>
        <taxon>Monothalamids</taxon>
        <taxon>Reticulomyxidae</taxon>
        <taxon>Reticulomyxa</taxon>
    </lineage>
</organism>
<name>X6MPE9_RETFI</name>
<comment type="caution">
    <text evidence="2">The sequence shown here is derived from an EMBL/GenBank/DDBJ whole genome shotgun (WGS) entry which is preliminary data.</text>
</comment>
<dbReference type="Proteomes" id="UP000023152">
    <property type="component" value="Unassembled WGS sequence"/>
</dbReference>
<dbReference type="InterPro" id="IPR027417">
    <property type="entry name" value="P-loop_NTPase"/>
</dbReference>
<feature type="domain" description="NACHT" evidence="1">
    <location>
        <begin position="153"/>
        <end position="196"/>
    </location>
</feature>
<gene>
    <name evidence="2" type="ORF">RFI_22428</name>
</gene>
<dbReference type="Gene3D" id="3.40.50.300">
    <property type="entry name" value="P-loop containing nucleotide triphosphate hydrolases"/>
    <property type="match status" value="1"/>
</dbReference>
<dbReference type="EMBL" id="ASPP01019633">
    <property type="protein sequence ID" value="ETO14940.1"/>
    <property type="molecule type" value="Genomic_DNA"/>
</dbReference>
<evidence type="ECO:0000259" key="1">
    <source>
        <dbReference type="Pfam" id="PF05729"/>
    </source>
</evidence>
<evidence type="ECO:0000313" key="2">
    <source>
        <dbReference type="EMBL" id="ETO14940.1"/>
    </source>
</evidence>
<proteinExistence type="predicted"/>
<dbReference type="AlphaFoldDB" id="X6MPE9"/>
<evidence type="ECO:0000313" key="3">
    <source>
        <dbReference type="Proteomes" id="UP000023152"/>
    </source>
</evidence>
<accession>X6MPE9</accession>
<sequence length="198" mass="23569">METANWFFILFNLCKHIICYNNSLKKGKVPLSKVAEIPNKKDDIDILGATTTNKLKRYYKSQDKLVPLFDDPEQSIDTCYIRLALLHERQFKKIKEQITNKKQNKEEDEKEKWLNSIDYSAMYGNEQETIDVRYVWKIDNEGEKKKEEEEVRHISIRGEAGSGKSVLTQRIAYLWAKNQMWNDMFEWLLHISFRKIVN</sequence>
<protein>
    <recommendedName>
        <fullName evidence="1">NACHT domain-containing protein</fullName>
    </recommendedName>
</protein>
<dbReference type="Pfam" id="PF05729">
    <property type="entry name" value="NACHT"/>
    <property type="match status" value="1"/>
</dbReference>
<feature type="non-terminal residue" evidence="2">
    <location>
        <position position="198"/>
    </location>
</feature>
<reference evidence="2 3" key="1">
    <citation type="journal article" date="2013" name="Curr. Biol.">
        <title>The Genome of the Foraminiferan Reticulomyxa filosa.</title>
        <authorList>
            <person name="Glockner G."/>
            <person name="Hulsmann N."/>
            <person name="Schleicher M."/>
            <person name="Noegel A.A."/>
            <person name="Eichinger L."/>
            <person name="Gallinger C."/>
            <person name="Pawlowski J."/>
            <person name="Sierra R."/>
            <person name="Euteneuer U."/>
            <person name="Pillet L."/>
            <person name="Moustafa A."/>
            <person name="Platzer M."/>
            <person name="Groth M."/>
            <person name="Szafranski K."/>
            <person name="Schliwa M."/>
        </authorList>
    </citation>
    <scope>NUCLEOTIDE SEQUENCE [LARGE SCALE GENOMIC DNA]</scope>
</reference>
<dbReference type="InterPro" id="IPR007111">
    <property type="entry name" value="NACHT_NTPase"/>
</dbReference>
<keyword evidence="3" id="KW-1185">Reference proteome</keyword>